<dbReference type="EMBL" id="ML119669">
    <property type="protein sequence ID" value="RPA82709.1"/>
    <property type="molecule type" value="Genomic_DNA"/>
</dbReference>
<dbReference type="PANTHER" id="PTHR12459:SF19">
    <property type="entry name" value="TRANSMEMBRANE PROTEIN 135 N-TERMINAL DOMAIN-CONTAINING PROTEIN"/>
    <property type="match status" value="1"/>
</dbReference>
<protein>
    <recommendedName>
        <fullName evidence="4">Transmembrane protein 135 N-terminal domain-containing protein</fullName>
    </recommendedName>
</protein>
<feature type="compositionally biased region" description="Low complexity" evidence="1">
    <location>
        <begin position="523"/>
        <end position="537"/>
    </location>
</feature>
<dbReference type="Proteomes" id="UP000275078">
    <property type="component" value="Unassembled WGS sequence"/>
</dbReference>
<evidence type="ECO:0000313" key="2">
    <source>
        <dbReference type="EMBL" id="RPA82709.1"/>
    </source>
</evidence>
<reference evidence="2 3" key="1">
    <citation type="journal article" date="2018" name="Nat. Ecol. Evol.">
        <title>Pezizomycetes genomes reveal the molecular basis of ectomycorrhizal truffle lifestyle.</title>
        <authorList>
            <person name="Murat C."/>
            <person name="Payen T."/>
            <person name="Noel B."/>
            <person name="Kuo A."/>
            <person name="Morin E."/>
            <person name="Chen J."/>
            <person name="Kohler A."/>
            <person name="Krizsan K."/>
            <person name="Balestrini R."/>
            <person name="Da Silva C."/>
            <person name="Montanini B."/>
            <person name="Hainaut M."/>
            <person name="Levati E."/>
            <person name="Barry K.W."/>
            <person name="Belfiori B."/>
            <person name="Cichocki N."/>
            <person name="Clum A."/>
            <person name="Dockter R.B."/>
            <person name="Fauchery L."/>
            <person name="Guy J."/>
            <person name="Iotti M."/>
            <person name="Le Tacon F."/>
            <person name="Lindquist E.A."/>
            <person name="Lipzen A."/>
            <person name="Malagnac F."/>
            <person name="Mello A."/>
            <person name="Molinier V."/>
            <person name="Miyauchi S."/>
            <person name="Poulain J."/>
            <person name="Riccioni C."/>
            <person name="Rubini A."/>
            <person name="Sitrit Y."/>
            <person name="Splivallo R."/>
            <person name="Traeger S."/>
            <person name="Wang M."/>
            <person name="Zifcakova L."/>
            <person name="Wipf D."/>
            <person name="Zambonelli A."/>
            <person name="Paolocci F."/>
            <person name="Nowrousian M."/>
            <person name="Ottonello S."/>
            <person name="Baldrian P."/>
            <person name="Spatafora J.W."/>
            <person name="Henrissat B."/>
            <person name="Nagy L.G."/>
            <person name="Aury J.M."/>
            <person name="Wincker P."/>
            <person name="Grigoriev I.V."/>
            <person name="Bonfante P."/>
            <person name="Martin F.M."/>
        </authorList>
    </citation>
    <scope>NUCLEOTIDE SEQUENCE [LARGE SCALE GENOMIC DNA]</scope>
    <source>
        <strain evidence="2 3">RN42</strain>
    </source>
</reference>
<dbReference type="OrthoDB" id="291792at2759"/>
<proteinExistence type="predicted"/>
<gene>
    <name evidence="2" type="ORF">BJ508DRAFT_375473</name>
</gene>
<dbReference type="AlphaFoldDB" id="A0A3N4I9G4"/>
<evidence type="ECO:0008006" key="4">
    <source>
        <dbReference type="Google" id="ProtNLM"/>
    </source>
</evidence>
<dbReference type="PANTHER" id="PTHR12459">
    <property type="entry name" value="TRANSMEMBRANE PROTEIN 135-RELATED"/>
    <property type="match status" value="1"/>
</dbReference>
<evidence type="ECO:0000256" key="1">
    <source>
        <dbReference type="SAM" id="MobiDB-lite"/>
    </source>
</evidence>
<sequence>MASQSDAVSTSPPPAPSRTQKAAYSTLKYLLSSREYAALRKRAPKSIANNVATPEEYEAITGAIANEGELNEFGTSAIRASLRVFLAGEAAFASLNLVMKMLGKKAEGNDRKKGSLSANTRTSLAAAVVVLLYRLLFRFFARLRTNLLSPTAKEFRRKHPRTYKLLVNKYAPSVGAAMAGGGLAIMPEGAKRVTITVYLLTRVLEYAYNGADLAGMIGQKPWWFGSWLLFPLSSAQLFHAFVFDRDCFPKEFGSAITSFSDEYVQARPDGFPRNIAWPGPEEILDGLGTISGLRYPAFKSPTVFSSSSLPASLTKLSPIISPAHPLIQHLECALLHPQTPSCGKTYIQQILSTFPRVAKIIGIIYTLLLIPKYKKFLKDPLSSLEGVAKSTLLTTTFFTGSISTLWGSLCLFQKFLPKTFLPGGRFYLAGLLGGLWAFVDAASGRSNFLYTTRLAILSLWKVGVKRKWWKGIKNGDVLLFMVSLAVAGAIHDWKKKAVGSTGAMVIKGLRGAESERETEAADRSSSSESSSSSRKRK</sequence>
<accession>A0A3N4I9G4</accession>
<organism evidence="2 3">
    <name type="scientific">Ascobolus immersus RN42</name>
    <dbReference type="NCBI Taxonomy" id="1160509"/>
    <lineage>
        <taxon>Eukaryota</taxon>
        <taxon>Fungi</taxon>
        <taxon>Dikarya</taxon>
        <taxon>Ascomycota</taxon>
        <taxon>Pezizomycotina</taxon>
        <taxon>Pezizomycetes</taxon>
        <taxon>Pezizales</taxon>
        <taxon>Ascobolaceae</taxon>
        <taxon>Ascobolus</taxon>
    </lineage>
</organism>
<evidence type="ECO:0000313" key="3">
    <source>
        <dbReference type="Proteomes" id="UP000275078"/>
    </source>
</evidence>
<feature type="compositionally biased region" description="Basic and acidic residues" evidence="1">
    <location>
        <begin position="510"/>
        <end position="522"/>
    </location>
</feature>
<name>A0A3N4I9G4_ASCIM</name>
<dbReference type="InterPro" id="IPR026749">
    <property type="entry name" value="Tmem135"/>
</dbReference>
<keyword evidence="3" id="KW-1185">Reference proteome</keyword>
<feature type="region of interest" description="Disordered" evidence="1">
    <location>
        <begin position="510"/>
        <end position="537"/>
    </location>
</feature>